<evidence type="ECO:0000259" key="3">
    <source>
        <dbReference type="Pfam" id="PF01471"/>
    </source>
</evidence>
<dbReference type="RefSeq" id="WP_058248581.1">
    <property type="nucleotide sequence ID" value="NZ_CYSE01000006.1"/>
</dbReference>
<dbReference type="PANTHER" id="PTHR36234:SF5">
    <property type="entry name" value="LYSYL ENDOPEPTIDASE"/>
    <property type="match status" value="1"/>
</dbReference>
<feature type="signal peptide" evidence="2">
    <location>
        <begin position="1"/>
        <end position="20"/>
    </location>
</feature>
<dbReference type="InterPro" id="IPR036365">
    <property type="entry name" value="PGBD-like_sf"/>
</dbReference>
<dbReference type="STRING" id="441103.TRN7648_03118"/>
<evidence type="ECO:0000313" key="4">
    <source>
        <dbReference type="EMBL" id="CUH80727.1"/>
    </source>
</evidence>
<sequence>MKRAAMILAGGMALAQGAQAQDLLMFDASTFGNTVLSRNQSALPGAEFEAQIGDYNNEFVSNYGATSVFARTGRPIGRLDILTDKGHAPCTAFLVEGNRLVTNHHCVPGILNNEKLGASAIIAVQLRMGYLRDGIEEGTRMFHVNPAPLETSEALDYSVLQVVGGDANAEFGALELSSVLPSDRDPLWVIGHPMGEAQRISREKCQADSPAVASGRLRHTCDTLPGNSGSPVIDTDLKQVVALHHAGSRAGAVNFAVPMADILRQSKVLKAAVRGDVVLDDIEAERQRLEAEKAALADERARILAEAEAAKAAAAKASAQQADSAAARATAERESLANAALLDALGQAEVSARAVALRAVIDDHPATMAAQAAELALTQLRAPSEADAPAKPAPDASPTRFAALLNTPVPDPGAGPALSPEETEAALSLGRDDYRDIQRTLDALGYGLGEPDGLFGPASRSAVRAFQKENLIEETGYLSANLLDRIADEYNAAPATLDGTYRIFVRRRWDDAYFRRRPDPAYRPGKIETLGSVAIKVENGRTEVLGFQDLSRQKTDAYKDLRVSLDAQGRLKLRSTINFLFGKVRPKVLNLDEPLAKRWATGRAITFEDGEWDEAFHVNIRVLRSD</sequence>
<organism evidence="4 5">
    <name type="scientific">Tropicibacter naphthalenivorans</name>
    <dbReference type="NCBI Taxonomy" id="441103"/>
    <lineage>
        <taxon>Bacteria</taxon>
        <taxon>Pseudomonadati</taxon>
        <taxon>Pseudomonadota</taxon>
        <taxon>Alphaproteobacteria</taxon>
        <taxon>Rhodobacterales</taxon>
        <taxon>Roseobacteraceae</taxon>
        <taxon>Tropicibacter</taxon>
    </lineage>
</organism>
<accession>A0A0P1H1J0</accession>
<keyword evidence="5" id="KW-1185">Reference proteome</keyword>
<dbReference type="Gene3D" id="2.40.10.10">
    <property type="entry name" value="Trypsin-like serine proteases"/>
    <property type="match status" value="2"/>
</dbReference>
<evidence type="ECO:0000256" key="1">
    <source>
        <dbReference type="SAM" id="Coils"/>
    </source>
</evidence>
<evidence type="ECO:0000313" key="5">
    <source>
        <dbReference type="Proteomes" id="UP000054935"/>
    </source>
</evidence>
<protein>
    <submittedName>
        <fullName evidence="4">V8-like Glu-specific endopeptidase</fullName>
    </submittedName>
</protein>
<keyword evidence="1" id="KW-0175">Coiled coil</keyword>
<dbReference type="EMBL" id="CYSE01000006">
    <property type="protein sequence ID" value="CUH80727.1"/>
    <property type="molecule type" value="Genomic_DNA"/>
</dbReference>
<feature type="coiled-coil region" evidence="1">
    <location>
        <begin position="279"/>
        <end position="339"/>
    </location>
</feature>
<dbReference type="InterPro" id="IPR009003">
    <property type="entry name" value="Peptidase_S1_PA"/>
</dbReference>
<gene>
    <name evidence="4" type="ORF">TRN7648_03118</name>
</gene>
<dbReference type="OrthoDB" id="9811262at2"/>
<dbReference type="PANTHER" id="PTHR36234">
    <property type="entry name" value="LYSYL ENDOPEPTIDASE"/>
    <property type="match status" value="1"/>
</dbReference>
<dbReference type="InterPro" id="IPR002477">
    <property type="entry name" value="Peptidoglycan-bd-like"/>
</dbReference>
<keyword evidence="2" id="KW-0732">Signal</keyword>
<dbReference type="Gene3D" id="1.10.101.10">
    <property type="entry name" value="PGBD-like superfamily/PGBD"/>
    <property type="match status" value="1"/>
</dbReference>
<dbReference type="Pfam" id="PF13365">
    <property type="entry name" value="Trypsin_2"/>
    <property type="match status" value="1"/>
</dbReference>
<dbReference type="AlphaFoldDB" id="A0A0P1H1J0"/>
<dbReference type="InterPro" id="IPR036366">
    <property type="entry name" value="PGBDSf"/>
</dbReference>
<feature type="domain" description="Peptidoglycan binding-like" evidence="3">
    <location>
        <begin position="431"/>
        <end position="485"/>
    </location>
</feature>
<name>A0A0P1H1J0_9RHOB</name>
<dbReference type="SUPFAM" id="SSF47090">
    <property type="entry name" value="PGBD-like"/>
    <property type="match status" value="1"/>
</dbReference>
<dbReference type="InterPro" id="IPR043504">
    <property type="entry name" value="Peptidase_S1_PA_chymotrypsin"/>
</dbReference>
<proteinExistence type="predicted"/>
<dbReference type="SUPFAM" id="SSF50494">
    <property type="entry name" value="Trypsin-like serine proteases"/>
    <property type="match status" value="1"/>
</dbReference>
<dbReference type="Pfam" id="PF01471">
    <property type="entry name" value="PG_binding_1"/>
    <property type="match status" value="1"/>
</dbReference>
<evidence type="ECO:0000256" key="2">
    <source>
        <dbReference type="SAM" id="SignalP"/>
    </source>
</evidence>
<dbReference type="Proteomes" id="UP000054935">
    <property type="component" value="Unassembled WGS sequence"/>
</dbReference>
<feature type="chain" id="PRO_5006063973" evidence="2">
    <location>
        <begin position="21"/>
        <end position="626"/>
    </location>
</feature>
<reference evidence="4 5" key="1">
    <citation type="submission" date="2015-09" db="EMBL/GenBank/DDBJ databases">
        <authorList>
            <consortium name="Swine Surveillance"/>
        </authorList>
    </citation>
    <scope>NUCLEOTIDE SEQUENCE [LARGE SCALE GENOMIC DNA]</scope>
    <source>
        <strain evidence="4 5">CECT 7648</strain>
    </source>
</reference>